<evidence type="ECO:0000256" key="2">
    <source>
        <dbReference type="ARBA" id="ARBA00023010"/>
    </source>
</evidence>
<evidence type="ECO:0000313" key="5">
    <source>
        <dbReference type="Proteomes" id="UP000682733"/>
    </source>
</evidence>
<dbReference type="Gene3D" id="3.90.1440.10">
    <property type="entry name" value="SecA, preprotein cross-linking domain"/>
    <property type="match status" value="1"/>
</dbReference>
<dbReference type="PANTHER" id="PTHR30612:SF0">
    <property type="entry name" value="CHLOROPLAST PROTEIN-TRANSPORTING ATPASE"/>
    <property type="match status" value="1"/>
</dbReference>
<sequence>MDKDTGTEQTSTRWSNGVHQFLQLKHMRRITPESLKAVFISNMSFFKRYKNHIIGLTDSLGSFDEQLLLDKVYQLRFFELPRFKQELFRELQGTVTISQDNWLETIQNALDREIKFELG</sequence>
<evidence type="ECO:0000256" key="1">
    <source>
        <dbReference type="ARBA" id="ARBA00022927"/>
    </source>
</evidence>
<reference evidence="4" key="1">
    <citation type="submission" date="2021-02" db="EMBL/GenBank/DDBJ databases">
        <authorList>
            <person name="Nowell W R."/>
        </authorList>
    </citation>
    <scope>NUCLEOTIDE SEQUENCE</scope>
</reference>
<dbReference type="EMBL" id="CAJOBA010114555">
    <property type="protein sequence ID" value="CAF4563521.1"/>
    <property type="molecule type" value="Genomic_DNA"/>
</dbReference>
<dbReference type="GO" id="GO:0005524">
    <property type="term" value="F:ATP binding"/>
    <property type="evidence" value="ECO:0007669"/>
    <property type="project" value="InterPro"/>
</dbReference>
<keyword evidence="1" id="KW-0653">Protein transport</keyword>
<protein>
    <recommendedName>
        <fullName evidence="3">SecA family profile domain-containing protein</fullName>
    </recommendedName>
</protein>
<dbReference type="GO" id="GO:0006605">
    <property type="term" value="P:protein targeting"/>
    <property type="evidence" value="ECO:0007669"/>
    <property type="project" value="InterPro"/>
</dbReference>
<dbReference type="InterPro" id="IPR000185">
    <property type="entry name" value="SecA"/>
</dbReference>
<comment type="caution">
    <text evidence="4">The sequence shown here is derived from an EMBL/GenBank/DDBJ whole genome shotgun (WGS) entry which is preliminary data.</text>
</comment>
<dbReference type="InterPro" id="IPR027417">
    <property type="entry name" value="P-loop_NTPase"/>
</dbReference>
<organism evidence="4 5">
    <name type="scientific">Didymodactylos carnosus</name>
    <dbReference type="NCBI Taxonomy" id="1234261"/>
    <lineage>
        <taxon>Eukaryota</taxon>
        <taxon>Metazoa</taxon>
        <taxon>Spiralia</taxon>
        <taxon>Gnathifera</taxon>
        <taxon>Rotifera</taxon>
        <taxon>Eurotatoria</taxon>
        <taxon>Bdelloidea</taxon>
        <taxon>Philodinida</taxon>
        <taxon>Philodinidae</taxon>
        <taxon>Didymodactylos</taxon>
    </lineage>
</organism>
<proteinExistence type="predicted"/>
<dbReference type="InterPro" id="IPR014018">
    <property type="entry name" value="SecA_motor_DEAD"/>
</dbReference>
<dbReference type="GO" id="GO:0006886">
    <property type="term" value="P:intracellular protein transport"/>
    <property type="evidence" value="ECO:0007669"/>
    <property type="project" value="InterPro"/>
</dbReference>
<dbReference type="Proteomes" id="UP000682733">
    <property type="component" value="Unassembled WGS sequence"/>
</dbReference>
<dbReference type="PANTHER" id="PTHR30612">
    <property type="entry name" value="SECA INNER MEMBRANE COMPONENT OF SEC PROTEIN SECRETION SYSTEM"/>
    <property type="match status" value="1"/>
</dbReference>
<keyword evidence="2" id="KW-0811">Translocation</keyword>
<evidence type="ECO:0000259" key="3">
    <source>
        <dbReference type="PROSITE" id="PS51196"/>
    </source>
</evidence>
<accession>A0A8S2YKM1</accession>
<name>A0A8S2YKM1_9BILA</name>
<keyword evidence="1" id="KW-0813">Transport</keyword>
<feature type="non-terminal residue" evidence="4">
    <location>
        <position position="119"/>
    </location>
</feature>
<gene>
    <name evidence="4" type="ORF">TMI583_LOCUS49987</name>
</gene>
<dbReference type="Gene3D" id="3.40.50.300">
    <property type="entry name" value="P-loop containing nucleotide triphosphate hydrolases"/>
    <property type="match status" value="1"/>
</dbReference>
<feature type="domain" description="SecA family profile" evidence="3">
    <location>
        <begin position="1"/>
        <end position="119"/>
    </location>
</feature>
<dbReference type="PROSITE" id="PS51196">
    <property type="entry name" value="SECA_MOTOR_DEAD"/>
    <property type="match status" value="1"/>
</dbReference>
<evidence type="ECO:0000313" key="4">
    <source>
        <dbReference type="EMBL" id="CAF4563521.1"/>
    </source>
</evidence>
<dbReference type="AlphaFoldDB" id="A0A8S2YKM1"/>